<accession>A0A480AID0</accession>
<dbReference type="Proteomes" id="UP000301751">
    <property type="component" value="Unassembled WGS sequence"/>
</dbReference>
<dbReference type="InterPro" id="IPR013424">
    <property type="entry name" value="Ice-binding_C"/>
</dbReference>
<comment type="caution">
    <text evidence="3">The sequence shown here is derived from an EMBL/GenBank/DDBJ whole genome shotgun (WGS) entry which is preliminary data.</text>
</comment>
<dbReference type="RefSeq" id="WP_137730957.1">
    <property type="nucleotide sequence ID" value="NZ_BJCL01000001.1"/>
</dbReference>
<dbReference type="Pfam" id="PF07589">
    <property type="entry name" value="PEP-CTERM"/>
    <property type="match status" value="1"/>
</dbReference>
<protein>
    <recommendedName>
        <fullName evidence="2">Ice-binding protein C-terminal domain-containing protein</fullName>
    </recommendedName>
</protein>
<name>A0A480AID0_9BURK</name>
<evidence type="ECO:0000313" key="3">
    <source>
        <dbReference type="EMBL" id="GCL61183.1"/>
    </source>
</evidence>
<proteinExistence type="predicted"/>
<dbReference type="OrthoDB" id="9796451at2"/>
<dbReference type="NCBIfam" id="TIGR02595">
    <property type="entry name" value="PEP_CTERM"/>
    <property type="match status" value="1"/>
</dbReference>
<dbReference type="AlphaFoldDB" id="A0A480AID0"/>
<feature type="chain" id="PRO_5019783684" description="Ice-binding protein C-terminal domain-containing protein" evidence="1">
    <location>
        <begin position="24"/>
        <end position="217"/>
    </location>
</feature>
<feature type="signal peptide" evidence="1">
    <location>
        <begin position="1"/>
        <end position="23"/>
    </location>
</feature>
<organism evidence="3 4">
    <name type="scientific">Pseudaquabacterium pictum</name>
    <dbReference type="NCBI Taxonomy" id="2315236"/>
    <lineage>
        <taxon>Bacteria</taxon>
        <taxon>Pseudomonadati</taxon>
        <taxon>Pseudomonadota</taxon>
        <taxon>Betaproteobacteria</taxon>
        <taxon>Burkholderiales</taxon>
        <taxon>Sphaerotilaceae</taxon>
        <taxon>Pseudaquabacterium</taxon>
    </lineage>
</organism>
<keyword evidence="4" id="KW-1185">Reference proteome</keyword>
<evidence type="ECO:0000259" key="2">
    <source>
        <dbReference type="Pfam" id="PF07589"/>
    </source>
</evidence>
<reference evidence="4" key="1">
    <citation type="submission" date="2019-03" db="EMBL/GenBank/DDBJ databases">
        <title>Aquabacterium pictum sp.nov., the first bacteriochlorophyll a-containing freshwater bacterium in the genus Aquabacterium of the class Betaproteobacteria.</title>
        <authorList>
            <person name="Hirose S."/>
            <person name="Tank M."/>
            <person name="Hara E."/>
            <person name="Tamaki H."/>
            <person name="Takaichi S."/>
            <person name="Haruta S."/>
            <person name="Hanada S."/>
        </authorList>
    </citation>
    <scope>NUCLEOTIDE SEQUENCE [LARGE SCALE GENOMIC DNA]</scope>
    <source>
        <strain evidence="4">W35</strain>
    </source>
</reference>
<dbReference type="EMBL" id="BJCL01000001">
    <property type="protein sequence ID" value="GCL61183.1"/>
    <property type="molecule type" value="Genomic_DNA"/>
</dbReference>
<gene>
    <name evidence="3" type="ORF">AQPW35_02640</name>
</gene>
<keyword evidence="1" id="KW-0732">Signal</keyword>
<feature type="domain" description="Ice-binding protein C-terminal" evidence="2">
    <location>
        <begin position="183"/>
        <end position="205"/>
    </location>
</feature>
<sequence>MSRRLRSCAASLLVLATTPAVQAQVSAITLTEPGPTFESAPYTLGFAFRVEADVHLVSLGVYDHLADGLEAAAEVGLWEGDSTAARLQTVVPAGTEAALDGLFRFAPVTALRLQPGRVYVVAAYLDAGVASSFGIADTGAASIDPRVTVLGDRFGDGFFSLSHPGMSDGTPGGWLGANFQLAPVPEPGPAALLALGLAVLGWRQRHSVFSRRSTARA</sequence>
<evidence type="ECO:0000313" key="4">
    <source>
        <dbReference type="Proteomes" id="UP000301751"/>
    </source>
</evidence>
<evidence type="ECO:0000256" key="1">
    <source>
        <dbReference type="SAM" id="SignalP"/>
    </source>
</evidence>